<dbReference type="RefSeq" id="WP_231742683.1">
    <property type="nucleotide sequence ID" value="NZ_CP151726.1"/>
</dbReference>
<proteinExistence type="predicted"/>
<evidence type="ECO:0000256" key="2">
    <source>
        <dbReference type="SAM" id="SignalP"/>
    </source>
</evidence>
<accession>A0A5C6A068</accession>
<feature type="coiled-coil region" evidence="1">
    <location>
        <begin position="83"/>
        <end position="113"/>
    </location>
</feature>
<keyword evidence="4" id="KW-1185">Reference proteome</keyword>
<keyword evidence="1" id="KW-0175">Coiled coil</keyword>
<dbReference type="Proteomes" id="UP000320176">
    <property type="component" value="Unassembled WGS sequence"/>
</dbReference>
<dbReference type="Gene3D" id="2.40.50.100">
    <property type="match status" value="1"/>
</dbReference>
<dbReference type="AlphaFoldDB" id="A0A5C6A068"/>
<evidence type="ECO:0000256" key="1">
    <source>
        <dbReference type="SAM" id="Coils"/>
    </source>
</evidence>
<dbReference type="GO" id="GO:0015562">
    <property type="term" value="F:efflux transmembrane transporter activity"/>
    <property type="evidence" value="ECO:0007669"/>
    <property type="project" value="TreeGrafter"/>
</dbReference>
<reference evidence="3 4" key="1">
    <citation type="submission" date="2019-02" db="EMBL/GenBank/DDBJ databases">
        <title>Deep-cultivation of Planctomycetes and their phenomic and genomic characterization uncovers novel biology.</title>
        <authorList>
            <person name="Wiegand S."/>
            <person name="Jogler M."/>
            <person name="Boedeker C."/>
            <person name="Pinto D."/>
            <person name="Vollmers J."/>
            <person name="Rivas-Marin E."/>
            <person name="Kohn T."/>
            <person name="Peeters S.H."/>
            <person name="Heuer A."/>
            <person name="Rast P."/>
            <person name="Oberbeckmann S."/>
            <person name="Bunk B."/>
            <person name="Jeske O."/>
            <person name="Meyerdierks A."/>
            <person name="Storesund J.E."/>
            <person name="Kallscheuer N."/>
            <person name="Luecker S."/>
            <person name="Lage O.M."/>
            <person name="Pohl T."/>
            <person name="Merkel B.J."/>
            <person name="Hornburger P."/>
            <person name="Mueller R.-W."/>
            <person name="Bruemmer F."/>
            <person name="Labrenz M."/>
            <person name="Spormann A.M."/>
            <person name="Op Den Camp H."/>
            <person name="Overmann J."/>
            <person name="Amann R."/>
            <person name="Jetten M.S.M."/>
            <person name="Mascher T."/>
            <person name="Medema M.H."/>
            <person name="Devos D.P."/>
            <person name="Kaster A.-K."/>
            <person name="Ovreas L."/>
            <person name="Rohde M."/>
            <person name="Galperin M.Y."/>
            <person name="Jogler C."/>
        </authorList>
    </citation>
    <scope>NUCLEOTIDE SEQUENCE [LARGE SCALE GENOMIC DNA]</scope>
    <source>
        <strain evidence="3 4">Pla52n</strain>
    </source>
</reference>
<keyword evidence="2" id="KW-0732">Signal</keyword>
<evidence type="ECO:0000313" key="3">
    <source>
        <dbReference type="EMBL" id="TWT92720.1"/>
    </source>
</evidence>
<gene>
    <name evidence="3" type="ORF">Pla52n_60850</name>
</gene>
<dbReference type="PANTHER" id="PTHR30469">
    <property type="entry name" value="MULTIDRUG RESISTANCE PROTEIN MDTA"/>
    <property type="match status" value="1"/>
</dbReference>
<comment type="caution">
    <text evidence="3">The sequence shown here is derived from an EMBL/GenBank/DDBJ whole genome shotgun (WGS) entry which is preliminary data.</text>
</comment>
<feature type="chain" id="PRO_5023030133" evidence="2">
    <location>
        <begin position="30"/>
        <end position="322"/>
    </location>
</feature>
<name>A0A5C6A068_9BACT</name>
<dbReference type="SUPFAM" id="SSF111369">
    <property type="entry name" value="HlyD-like secretion proteins"/>
    <property type="match status" value="1"/>
</dbReference>
<sequence precursor="true">MRFRLPNIAVMLSAAATLACACTAMIVHAQQPAPPETETPVGIEAEHCMVQYINKTRLPAESQGKLVKLNVEEGMTVKKGDVLAVVDDKQSQLQLQLKQAEEKEAELNAANDVNYKDAVSSALIAKEEAKAYVDLGKKGAAPSFEVEKKILEAQRADLRIELAELQMRTAKAVYMAKRFETELAKSDISMREIKADFDAFVETRIAQLGEWVQPGSPIAELVQMDRLRVEGDINALRYAGSVKIGTPVKILITTGTGDGEDRRLEIDAVIEYVSTELDMNHQYRIWASIENQRVGNDWVIKPGMTARMIIIPAKRSSGGQIF</sequence>
<feature type="signal peptide" evidence="2">
    <location>
        <begin position="1"/>
        <end position="29"/>
    </location>
</feature>
<protein>
    <submittedName>
        <fullName evidence="3">Multidrug resistance protein MdtN</fullName>
    </submittedName>
</protein>
<dbReference type="PROSITE" id="PS51257">
    <property type="entry name" value="PROKAR_LIPOPROTEIN"/>
    <property type="match status" value="1"/>
</dbReference>
<evidence type="ECO:0000313" key="4">
    <source>
        <dbReference type="Proteomes" id="UP000320176"/>
    </source>
</evidence>
<dbReference type="EMBL" id="SJPN01000010">
    <property type="protein sequence ID" value="TWT92720.1"/>
    <property type="molecule type" value="Genomic_DNA"/>
</dbReference>
<organism evidence="3 4">
    <name type="scientific">Stieleria varia</name>
    <dbReference type="NCBI Taxonomy" id="2528005"/>
    <lineage>
        <taxon>Bacteria</taxon>
        <taxon>Pseudomonadati</taxon>
        <taxon>Planctomycetota</taxon>
        <taxon>Planctomycetia</taxon>
        <taxon>Pirellulales</taxon>
        <taxon>Pirellulaceae</taxon>
        <taxon>Stieleria</taxon>
    </lineage>
</organism>
<dbReference type="Gene3D" id="2.40.30.170">
    <property type="match status" value="1"/>
</dbReference>
<dbReference type="GO" id="GO:1990281">
    <property type="term" value="C:efflux pump complex"/>
    <property type="evidence" value="ECO:0007669"/>
    <property type="project" value="TreeGrafter"/>
</dbReference>